<dbReference type="AlphaFoldDB" id="A0A443ZWY1"/>
<gene>
    <name evidence="5" type="ORF">DM813_06290</name>
</gene>
<evidence type="ECO:0000256" key="2">
    <source>
        <dbReference type="ARBA" id="ARBA00005866"/>
    </source>
</evidence>
<dbReference type="RefSeq" id="WP_128322534.1">
    <property type="nucleotide sequence ID" value="NZ_QJRG01000034.1"/>
</dbReference>
<accession>A0A443ZWY1</accession>
<dbReference type="PANTHER" id="PTHR11122:SF13">
    <property type="entry name" value="GLUCOSE-6-PHOSPHATE 1-EPIMERASE"/>
    <property type="match status" value="1"/>
</dbReference>
<dbReference type="GO" id="GO:0030246">
    <property type="term" value="F:carbohydrate binding"/>
    <property type="evidence" value="ECO:0007669"/>
    <property type="project" value="UniProtKB-UniRule"/>
</dbReference>
<dbReference type="InterPro" id="IPR011013">
    <property type="entry name" value="Gal_mutarotase_sf_dom"/>
</dbReference>
<dbReference type="STRING" id="237609.PSAKL28_42280"/>
<dbReference type="PANTHER" id="PTHR11122">
    <property type="entry name" value="APOSPORY-ASSOCIATED PROTEIN C-RELATED"/>
    <property type="match status" value="1"/>
</dbReference>
<comment type="caution">
    <text evidence="5">The sequence shown here is derived from an EMBL/GenBank/DDBJ whole genome shotgun (WGS) entry which is preliminary data.</text>
</comment>
<dbReference type="Proteomes" id="UP000288983">
    <property type="component" value="Unassembled WGS sequence"/>
</dbReference>
<dbReference type="InterPro" id="IPR008183">
    <property type="entry name" value="Aldose_1/G6P_1-epimerase"/>
</dbReference>
<dbReference type="InterPro" id="IPR014718">
    <property type="entry name" value="GH-type_carb-bd"/>
</dbReference>
<keyword evidence="3 4" id="KW-0413">Isomerase</keyword>
<dbReference type="EMBL" id="QJRG01000034">
    <property type="protein sequence ID" value="RWU25330.1"/>
    <property type="molecule type" value="Genomic_DNA"/>
</dbReference>
<dbReference type="PIRSF" id="PIRSF016020">
    <property type="entry name" value="PHexose_mutarotase"/>
    <property type="match status" value="1"/>
</dbReference>
<dbReference type="EC" id="5.1.3.15" evidence="4"/>
<dbReference type="GO" id="GO:0047938">
    <property type="term" value="F:glucose-6-phosphate 1-epimerase activity"/>
    <property type="evidence" value="ECO:0007669"/>
    <property type="project" value="UniProtKB-UniRule"/>
</dbReference>
<comment type="similarity">
    <text evidence="2 4">Belongs to the glucose-6-phosphate 1-epimerase family.</text>
</comment>
<dbReference type="SUPFAM" id="SSF74650">
    <property type="entry name" value="Galactose mutarotase-like"/>
    <property type="match status" value="1"/>
</dbReference>
<reference evidence="5 6" key="1">
    <citation type="submission" date="2018-06" db="EMBL/GenBank/DDBJ databases">
        <title>Bacteria isolated from soil of Wuhan.</title>
        <authorList>
            <person name="Wei X."/>
            <person name="Chunhua H."/>
        </authorList>
    </citation>
    <scope>NUCLEOTIDE SEQUENCE [LARGE SCALE GENOMIC DNA]</scope>
    <source>
        <strain evidence="6">xwS2</strain>
    </source>
</reference>
<evidence type="ECO:0000256" key="3">
    <source>
        <dbReference type="ARBA" id="ARBA00023235"/>
    </source>
</evidence>
<sequence>MPEHPLQRFFTSQRPRPTFEWERYQQRDVLIIDHPQCQAVFSRQGAQLLHFQPKGERPWLWCAAQWPQVGAIRGGVPVCWPWYGRHPSEDMWPAHGWARLLDWKLIDSDEDEHGVSLKWRLQLCDWQVDLSARLGSSMELQLSTEHQDSLPCQLSHALLAYWRISDVSEIALSGLENIEGYDRLNRQACRQKGALKVHGGCQRVFPGAPTVQLHDSAWQRELSIDTGDSEDTVVWHPGSRPLMGVSSSETLGFVCVEAASGSSDSLSLAPGEQAHLRLQAQMLS</sequence>
<evidence type="ECO:0000313" key="6">
    <source>
        <dbReference type="Proteomes" id="UP000288983"/>
    </source>
</evidence>
<dbReference type="CDD" id="cd09020">
    <property type="entry name" value="D-hex-6-P-epi_like"/>
    <property type="match status" value="1"/>
</dbReference>
<dbReference type="OrthoDB" id="9790727at2"/>
<organism evidence="5 6">
    <name type="scientific">Pseudomonas alkylphenolica</name>
    <dbReference type="NCBI Taxonomy" id="237609"/>
    <lineage>
        <taxon>Bacteria</taxon>
        <taxon>Pseudomonadati</taxon>
        <taxon>Pseudomonadota</taxon>
        <taxon>Gammaproteobacteria</taxon>
        <taxon>Pseudomonadales</taxon>
        <taxon>Pseudomonadaceae</taxon>
        <taxon>Pseudomonas</taxon>
    </lineage>
</organism>
<protein>
    <recommendedName>
        <fullName evidence="4">Putative glucose-6-phosphate 1-epimerase</fullName>
        <ecNumber evidence="4">5.1.3.15</ecNumber>
    </recommendedName>
</protein>
<dbReference type="GO" id="GO:0005975">
    <property type="term" value="P:carbohydrate metabolic process"/>
    <property type="evidence" value="ECO:0007669"/>
    <property type="project" value="InterPro"/>
</dbReference>
<dbReference type="Pfam" id="PF01263">
    <property type="entry name" value="Aldose_epim"/>
    <property type="match status" value="1"/>
</dbReference>
<dbReference type="Gene3D" id="2.70.98.10">
    <property type="match status" value="1"/>
</dbReference>
<proteinExistence type="inferred from homology"/>
<evidence type="ECO:0000256" key="1">
    <source>
        <dbReference type="ARBA" id="ARBA00001096"/>
    </source>
</evidence>
<evidence type="ECO:0000256" key="4">
    <source>
        <dbReference type="PIRNR" id="PIRNR016020"/>
    </source>
</evidence>
<dbReference type="InterPro" id="IPR025532">
    <property type="entry name" value="G6P_1-epimerase"/>
</dbReference>
<comment type="catalytic activity">
    <reaction evidence="1">
        <text>alpha-D-glucose 6-phosphate = beta-D-glucose 6-phosphate</text>
        <dbReference type="Rhea" id="RHEA:16249"/>
        <dbReference type="ChEBI" id="CHEBI:58225"/>
        <dbReference type="ChEBI" id="CHEBI:58247"/>
        <dbReference type="EC" id="5.1.3.15"/>
    </reaction>
</comment>
<name>A0A443ZWY1_9PSED</name>
<evidence type="ECO:0000313" key="5">
    <source>
        <dbReference type="EMBL" id="RWU25330.1"/>
    </source>
</evidence>